<dbReference type="InterPro" id="IPR016087">
    <property type="entry name" value="Chalcone_isomerase"/>
</dbReference>
<dbReference type="STRING" id="4955.A0A1G4M681"/>
<dbReference type="GO" id="GO:0016872">
    <property type="term" value="F:intramolecular lyase activity"/>
    <property type="evidence" value="ECO:0007669"/>
    <property type="project" value="InterPro"/>
</dbReference>
<organism evidence="7 8">
    <name type="scientific">Lachancea fermentati</name>
    <name type="common">Zygosaccharomyces fermentati</name>
    <dbReference type="NCBI Taxonomy" id="4955"/>
    <lineage>
        <taxon>Eukaryota</taxon>
        <taxon>Fungi</taxon>
        <taxon>Dikarya</taxon>
        <taxon>Ascomycota</taxon>
        <taxon>Saccharomycotina</taxon>
        <taxon>Saccharomycetes</taxon>
        <taxon>Saccharomycetales</taxon>
        <taxon>Saccharomycetaceae</taxon>
        <taxon>Lachancea</taxon>
    </lineage>
</organism>
<feature type="domain" description="Chalcone isomerase" evidence="6">
    <location>
        <begin position="100"/>
        <end position="299"/>
    </location>
</feature>
<dbReference type="SUPFAM" id="SSF54626">
    <property type="entry name" value="Chalcone isomerase"/>
    <property type="match status" value="1"/>
</dbReference>
<keyword evidence="8" id="KW-1185">Reference proteome</keyword>
<comment type="subcellular location">
    <subcellularLocation>
        <location evidence="1">Mitochondrion</location>
    </subcellularLocation>
</comment>
<keyword evidence="4" id="KW-0809">Transit peptide</keyword>
<dbReference type="InterPro" id="IPR016088">
    <property type="entry name" value="Chalcone_isomerase_3-sand"/>
</dbReference>
<dbReference type="PANTHER" id="PTHR47284">
    <property type="entry name" value="FATTY-ACID-BINDING PROTEIN 2"/>
    <property type="match status" value="1"/>
</dbReference>
<evidence type="ECO:0000256" key="2">
    <source>
        <dbReference type="ARBA" id="ARBA00009111"/>
    </source>
</evidence>
<dbReference type="AlphaFoldDB" id="A0A1G4M681"/>
<dbReference type="OMA" id="PMRNTNF"/>
<evidence type="ECO:0000259" key="6">
    <source>
        <dbReference type="Pfam" id="PF16035"/>
    </source>
</evidence>
<dbReference type="Proteomes" id="UP000190831">
    <property type="component" value="Chromosome A"/>
</dbReference>
<evidence type="ECO:0000313" key="8">
    <source>
        <dbReference type="Proteomes" id="UP000190831"/>
    </source>
</evidence>
<proteinExistence type="inferred from homology"/>
<dbReference type="InterPro" id="IPR036298">
    <property type="entry name" value="Chalcone_isomerase_sf"/>
</dbReference>
<dbReference type="GO" id="GO:0005739">
    <property type="term" value="C:mitochondrion"/>
    <property type="evidence" value="ECO:0007669"/>
    <property type="project" value="UniProtKB-SubCell"/>
</dbReference>
<dbReference type="Gene3D" id="3.50.70.10">
    <property type="match status" value="1"/>
</dbReference>
<evidence type="ECO:0000313" key="7">
    <source>
        <dbReference type="EMBL" id="SCV99334.1"/>
    </source>
</evidence>
<gene>
    <name evidence="7" type="ORF">LAFE_0A00870G</name>
</gene>
<protein>
    <recommendedName>
        <fullName evidence="3">Altered inheritance of mitochondria protein 18, mitochondrial</fullName>
    </recommendedName>
</protein>
<dbReference type="EMBL" id="LT598487">
    <property type="protein sequence ID" value="SCV99334.1"/>
    <property type="molecule type" value="Genomic_DNA"/>
</dbReference>
<evidence type="ECO:0000256" key="3">
    <source>
        <dbReference type="ARBA" id="ARBA00018755"/>
    </source>
</evidence>
<dbReference type="OrthoDB" id="18193at2759"/>
<comment type="similarity">
    <text evidence="2">Belongs to the AIM18/AIM46 family.</text>
</comment>
<accession>A0A1G4M681</accession>
<evidence type="ECO:0000256" key="4">
    <source>
        <dbReference type="ARBA" id="ARBA00022946"/>
    </source>
</evidence>
<name>A0A1G4M681_LACFM</name>
<evidence type="ECO:0000256" key="1">
    <source>
        <dbReference type="ARBA" id="ARBA00004173"/>
    </source>
</evidence>
<keyword evidence="5" id="KW-0496">Mitochondrion</keyword>
<sequence>MIGKQLQRLGNKFFNRSVFFSPIKRNFTVRTLSQSARHTRHRTFALTTSGVLLSLGIYEWKVLENDSNVKDEPASSINVDKSVSPFPAILAPPEYPLTANYALLGYGTRSVTFINFKVYALGIYVAQDDLKLIPKILSTNFLSTAFIDTDNTRSHAENVEAALKDDQKSRVLVSNLIDAGVRMVAKITPIRNTDFNHLKEGLIKSILKHPDAKKDQEKLSRGLQELKDAFIRKGSVPKNDDLLLELQANGSLQMYYWSRKSKKMIELGRVDEPFIGKLLFSEYLSGPKPLSKGTRDTFVSKISKMF</sequence>
<dbReference type="Pfam" id="PF16035">
    <property type="entry name" value="Chalcone_2"/>
    <property type="match status" value="1"/>
</dbReference>
<dbReference type="PANTHER" id="PTHR47284:SF3">
    <property type="entry name" value="FATTY-ACID-BINDING PROTEIN 2"/>
    <property type="match status" value="1"/>
</dbReference>
<evidence type="ECO:0000256" key="5">
    <source>
        <dbReference type="ARBA" id="ARBA00023128"/>
    </source>
</evidence>
<reference evidence="7 8" key="1">
    <citation type="submission" date="2016-03" db="EMBL/GenBank/DDBJ databases">
        <authorList>
            <person name="Devillers H."/>
        </authorList>
    </citation>
    <scope>NUCLEOTIDE SEQUENCE [LARGE SCALE GENOMIC DNA]</scope>
    <source>
        <strain evidence="7">CBS 6772</strain>
    </source>
</reference>